<feature type="compositionally biased region" description="Basic and acidic residues" evidence="1">
    <location>
        <begin position="1"/>
        <end position="22"/>
    </location>
</feature>
<evidence type="ECO:0000313" key="3">
    <source>
        <dbReference type="EMBL" id="GEU79280.1"/>
    </source>
</evidence>
<dbReference type="Pfam" id="PF00305">
    <property type="entry name" value="Lipoxygenase"/>
    <property type="match status" value="1"/>
</dbReference>
<dbReference type="EMBL" id="BKCJ010007839">
    <property type="protein sequence ID" value="GEU79280.1"/>
    <property type="molecule type" value="Genomic_DNA"/>
</dbReference>
<dbReference type="GO" id="GO:0016702">
    <property type="term" value="F:oxidoreductase activity, acting on single donors with incorporation of molecular oxygen, incorporation of two atoms of oxygen"/>
    <property type="evidence" value="ECO:0007669"/>
    <property type="project" value="InterPro"/>
</dbReference>
<comment type="caution">
    <text evidence="3">The sequence shown here is derived from an EMBL/GenBank/DDBJ whole genome shotgun (WGS) entry which is preliminary data.</text>
</comment>
<feature type="region of interest" description="Disordered" evidence="1">
    <location>
        <begin position="1"/>
        <end position="24"/>
    </location>
</feature>
<dbReference type="InterPro" id="IPR013819">
    <property type="entry name" value="LipOase_C"/>
</dbReference>
<gene>
    <name evidence="3" type="ORF">Tci_051258</name>
</gene>
<accession>A0A6L2MZH2</accession>
<feature type="domain" description="Lipoxygenase" evidence="2">
    <location>
        <begin position="197"/>
        <end position="269"/>
    </location>
</feature>
<evidence type="ECO:0000259" key="2">
    <source>
        <dbReference type="PROSITE" id="PS51393"/>
    </source>
</evidence>
<dbReference type="SUPFAM" id="SSF48484">
    <property type="entry name" value="Lipoxigenase"/>
    <property type="match status" value="1"/>
</dbReference>
<dbReference type="GO" id="GO:0046872">
    <property type="term" value="F:metal ion binding"/>
    <property type="evidence" value="ECO:0007669"/>
    <property type="project" value="InterPro"/>
</dbReference>
<dbReference type="InterPro" id="IPR036226">
    <property type="entry name" value="LipOase_C_sf"/>
</dbReference>
<dbReference type="PANTHER" id="PTHR14795:SF0">
    <property type="entry name" value="TRANSMEMBRANE PROTEIN 62"/>
    <property type="match status" value="1"/>
</dbReference>
<organism evidence="3">
    <name type="scientific">Tanacetum cinerariifolium</name>
    <name type="common">Dalmatian daisy</name>
    <name type="synonym">Chrysanthemum cinerariifolium</name>
    <dbReference type="NCBI Taxonomy" id="118510"/>
    <lineage>
        <taxon>Eukaryota</taxon>
        <taxon>Viridiplantae</taxon>
        <taxon>Streptophyta</taxon>
        <taxon>Embryophyta</taxon>
        <taxon>Tracheophyta</taxon>
        <taxon>Spermatophyta</taxon>
        <taxon>Magnoliopsida</taxon>
        <taxon>eudicotyledons</taxon>
        <taxon>Gunneridae</taxon>
        <taxon>Pentapetalae</taxon>
        <taxon>asterids</taxon>
        <taxon>campanulids</taxon>
        <taxon>Asterales</taxon>
        <taxon>Asteraceae</taxon>
        <taxon>Asteroideae</taxon>
        <taxon>Anthemideae</taxon>
        <taxon>Anthemidinae</taxon>
        <taxon>Tanacetum</taxon>
    </lineage>
</organism>
<dbReference type="Gene3D" id="1.20.245.10">
    <property type="entry name" value="Lipoxygenase-1, Domain 5"/>
    <property type="match status" value="1"/>
</dbReference>
<dbReference type="PANTHER" id="PTHR14795">
    <property type="entry name" value="HELICASE RELATED"/>
    <property type="match status" value="1"/>
</dbReference>
<dbReference type="PROSITE" id="PS51393">
    <property type="entry name" value="LIPOXYGENASE_3"/>
    <property type="match status" value="1"/>
</dbReference>
<reference evidence="3" key="1">
    <citation type="journal article" date="2019" name="Sci. Rep.">
        <title>Draft genome of Tanacetum cinerariifolium, the natural source of mosquito coil.</title>
        <authorList>
            <person name="Yamashiro T."/>
            <person name="Shiraishi A."/>
            <person name="Satake H."/>
            <person name="Nakayama K."/>
        </authorList>
    </citation>
    <scope>NUCLEOTIDE SEQUENCE</scope>
</reference>
<evidence type="ECO:0000256" key="1">
    <source>
        <dbReference type="SAM" id="MobiDB-lite"/>
    </source>
</evidence>
<proteinExistence type="predicted"/>
<dbReference type="AlphaFoldDB" id="A0A6L2MZH2"/>
<name>A0A6L2MZH2_TANCI</name>
<protein>
    <submittedName>
        <fullName evidence="3">Putative metallophosphoesterase At3g03305</fullName>
    </submittedName>
</protein>
<sequence>MDVEQKRKSAKEERVGLAEEQKSSQMSELLIEALQESMNEDKKLLGSANYNNVRCLVPLSTEDDKETKVAISTLQQRRFISSVFTEDTETQRAGSRCGKALEDELSQNQNSSYSILDGKSIDHIIMKQNEEEWVEYQKTMENVIAMSGLDKSVFYDLRENHDNFGVPVVGGAFDYFSNYGITGQLGRSQSIVLLCRLRTHGAMKPFILSAHTQLSAMYPIYKLLDPRMRYTLEINVIGRQNLLNADCVIDQGFTLGCYYMEISVVAYKH</sequence>